<keyword evidence="5" id="KW-1185">Reference proteome</keyword>
<dbReference type="RefSeq" id="YP_009816885.1">
    <property type="nucleotide sequence ID" value="NC_048112.1"/>
</dbReference>
<evidence type="ECO:0000259" key="3">
    <source>
        <dbReference type="Pfam" id="PF09008"/>
    </source>
</evidence>
<dbReference type="InterPro" id="IPR011050">
    <property type="entry name" value="Pectin_lyase_fold/virulence"/>
</dbReference>
<dbReference type="GO" id="GO:0019058">
    <property type="term" value="P:viral life cycle"/>
    <property type="evidence" value="ECO:0007669"/>
    <property type="project" value="UniProtKB-ARBA"/>
</dbReference>
<dbReference type="GO" id="GO:0044423">
    <property type="term" value="C:virion component"/>
    <property type="evidence" value="ECO:0007669"/>
    <property type="project" value="UniProtKB-KW"/>
</dbReference>
<name>A0A3G8F2U8_9CAUD</name>
<dbReference type="KEGG" id="vg:55008197"/>
<dbReference type="InterPro" id="IPR036730">
    <property type="entry name" value="P22_tailspike_N_sf"/>
</dbReference>
<dbReference type="InterPro" id="IPR009093">
    <property type="entry name" value="P22_tailspike_N"/>
</dbReference>
<proteinExistence type="predicted"/>
<keyword evidence="2" id="KW-0946">Virion</keyword>
<dbReference type="GeneID" id="55008197"/>
<accession>A0A3G8F2U8</accession>
<protein>
    <submittedName>
        <fullName evidence="4">Tailspike colanidase</fullName>
    </submittedName>
</protein>
<organism evidence="4 5">
    <name type="scientific">Escherichia phage Skarpretter</name>
    <dbReference type="NCBI Taxonomy" id="2488654"/>
    <lineage>
        <taxon>Viruses</taxon>
        <taxon>Duplodnaviria</taxon>
        <taxon>Heunggongvirae</taxon>
        <taxon>Uroviricota</taxon>
        <taxon>Caudoviricetes</taxon>
        <taxon>Skarprettervirus</taxon>
        <taxon>Skarprettervirus skarpretter</taxon>
    </lineage>
</organism>
<dbReference type="SUPFAM" id="SSF51327">
    <property type="entry name" value="Head-binding domain of phage P22 tailspike protein"/>
    <property type="match status" value="1"/>
</dbReference>
<evidence type="ECO:0000313" key="5">
    <source>
        <dbReference type="Proteomes" id="UP000279721"/>
    </source>
</evidence>
<comment type="subcellular location">
    <subcellularLocation>
        <location evidence="1">Virion</location>
    </subcellularLocation>
</comment>
<dbReference type="SUPFAM" id="SSF51126">
    <property type="entry name" value="Pectin lyase-like"/>
    <property type="match status" value="1"/>
</dbReference>
<sequence length="749" mass="81472">MVDTVYAAVRMPSSPFIQVDKFAAIADGDIYIGKPDTNPVDPANQVQVYWENEDLTLTPIPQPIKINASGYPVYQGSVGRFVTQTGCSMAVYNRQNVLQYYFDNLLEYDAAQMWQVIQSPTGWEYVGTTEGTLKTRLQGFVTPWDFTSRDEYTTTSAAIQAMFDYAKANKKIVYAYGWTGTLESTVTADGITIQGGTWQGTADWRITNILLEGAIINKLRIMLWGGNNRIRDCLIDGEVTASKAGSIVAQASPTTNDSFELTDTEFRNTLFGFLMQGSGDVQRGVFRNLSFYNVGGDCLEFNVVNANFDYGCVIDGIYMENVNGQTPIANSNWGIGIGIAGAGPYGWDIPDSQYAKNFAIRNVFANRVRQILHLEVTRDSTIENIHGDPNQNVSNGTGLTMSTVIAYGCKRITIDGVYGEPVVTTADPHDVRIVMLEWGVTAGAPSNPCFDMVVRNVSTKQGRVYCGVAANADSNGIMVTPNTYTLENIRCYKLTLFGVASMLNMSNITGTVFDCIGNDSAGGTTSNGRFIRGKSVLRMINVNFYDENGFADQGWSQCSYTNITSIGSNVYADMRQYNGIDGSIGVKVGNVNQIYTMPTPDEMNYPNFDSNAFPTGREFQRGDLVQRADGKFFRVTVSGAYIPATADFQIKATTVGNTYVDCNVDWDGNKSSAPWMYGKPLTPGTRITIPGAGAGGAALQTWITRGPYNTSQGVPSSPVRINIAHPIATATAAGTQLAATKPITFITPA</sequence>
<evidence type="ECO:0000256" key="1">
    <source>
        <dbReference type="ARBA" id="ARBA00004328"/>
    </source>
</evidence>
<feature type="domain" description="Bacteriophage P22 tailspike N-terminal" evidence="3">
    <location>
        <begin position="8"/>
        <end position="111"/>
    </location>
</feature>
<evidence type="ECO:0000313" key="4">
    <source>
        <dbReference type="EMBL" id="AZF88652.1"/>
    </source>
</evidence>
<dbReference type="Pfam" id="PF09008">
    <property type="entry name" value="Head_binding"/>
    <property type="match status" value="1"/>
</dbReference>
<dbReference type="Gene3D" id="2.170.14.10">
    <property type="entry name" value="Phage P22 tailspike-like, N-terminal domain"/>
    <property type="match status" value="1"/>
</dbReference>
<dbReference type="GO" id="GO:0051701">
    <property type="term" value="P:biological process involved in interaction with host"/>
    <property type="evidence" value="ECO:0007669"/>
    <property type="project" value="UniProtKB-ARBA"/>
</dbReference>
<dbReference type="EMBL" id="MK105855">
    <property type="protein sequence ID" value="AZF88652.1"/>
    <property type="molecule type" value="Genomic_DNA"/>
</dbReference>
<evidence type="ECO:0000256" key="2">
    <source>
        <dbReference type="ARBA" id="ARBA00022844"/>
    </source>
</evidence>
<dbReference type="Proteomes" id="UP000279721">
    <property type="component" value="Segment"/>
</dbReference>
<reference evidence="5" key="1">
    <citation type="submission" date="2018-10" db="EMBL/GenBank/DDBJ databases">
        <authorList>
            <person name="Olsen N.S."/>
            <person name="Kot W."/>
            <person name="Hansen L.H."/>
        </authorList>
    </citation>
    <scope>NUCLEOTIDE SEQUENCE [LARGE SCALE GENOMIC DNA]</scope>
</reference>